<evidence type="ECO:0000259" key="2">
    <source>
        <dbReference type="Pfam" id="PF26450"/>
    </source>
</evidence>
<dbReference type="InterPro" id="IPR058442">
    <property type="entry name" value="DUF8129"/>
</dbReference>
<gene>
    <name evidence="3" type="ORF">CHO01_38910</name>
    <name evidence="4" type="ORF">HNR08_004080</name>
</gene>
<reference evidence="4 6" key="2">
    <citation type="submission" date="2020-08" db="EMBL/GenBank/DDBJ databases">
        <title>Sequencing the genomes of 1000 actinobacteria strains.</title>
        <authorList>
            <person name="Klenk H.-P."/>
        </authorList>
    </citation>
    <scope>NUCLEOTIDE SEQUENCE [LARGE SCALE GENOMIC DNA]</scope>
    <source>
        <strain evidence="4 6">DSM 9581</strain>
    </source>
</reference>
<proteinExistence type="predicted"/>
<dbReference type="EMBL" id="BJVQ01000108">
    <property type="protein sequence ID" value="GEL48775.1"/>
    <property type="molecule type" value="Genomic_DNA"/>
</dbReference>
<feature type="compositionally biased region" description="Low complexity" evidence="1">
    <location>
        <begin position="70"/>
        <end position="93"/>
    </location>
</feature>
<organism evidence="3 5">
    <name type="scientific">Cellulomonas hominis</name>
    <dbReference type="NCBI Taxonomy" id="156981"/>
    <lineage>
        <taxon>Bacteria</taxon>
        <taxon>Bacillati</taxon>
        <taxon>Actinomycetota</taxon>
        <taxon>Actinomycetes</taxon>
        <taxon>Micrococcales</taxon>
        <taxon>Cellulomonadaceae</taxon>
        <taxon>Cellulomonas</taxon>
    </lineage>
</organism>
<sequence>MSDDEVTRDELPVPDYDHLPVGSLGHRIRSLEAEDLDVLRRYEEAHANRPAVLQILDHRLLDLAEGQRPSGGDATAPAAEAAPPPSGGSAVSPQTTGPAQNPPSHGVPTNPSQPRR</sequence>
<feature type="region of interest" description="Disordered" evidence="1">
    <location>
        <begin position="64"/>
        <end position="116"/>
    </location>
</feature>
<name>A0A511FHP6_9CELL</name>
<evidence type="ECO:0000313" key="5">
    <source>
        <dbReference type="Proteomes" id="UP000321723"/>
    </source>
</evidence>
<reference evidence="3 5" key="1">
    <citation type="submission" date="2019-07" db="EMBL/GenBank/DDBJ databases">
        <title>Whole genome shotgun sequence of Cellulomonas hominis NBRC 16055.</title>
        <authorList>
            <person name="Hosoyama A."/>
            <person name="Uohara A."/>
            <person name="Ohji S."/>
            <person name="Ichikawa N."/>
        </authorList>
    </citation>
    <scope>NUCLEOTIDE SEQUENCE [LARGE SCALE GENOMIC DNA]</scope>
    <source>
        <strain evidence="3 5">NBRC 16055</strain>
    </source>
</reference>
<dbReference type="Pfam" id="PF26450">
    <property type="entry name" value="DUF8129"/>
    <property type="match status" value="1"/>
</dbReference>
<feature type="domain" description="DUF8129" evidence="2">
    <location>
        <begin position="11"/>
        <end position="64"/>
    </location>
</feature>
<evidence type="ECO:0000313" key="6">
    <source>
        <dbReference type="Proteomes" id="UP000564629"/>
    </source>
</evidence>
<evidence type="ECO:0000256" key="1">
    <source>
        <dbReference type="SAM" id="MobiDB-lite"/>
    </source>
</evidence>
<dbReference type="OrthoDB" id="5187212at2"/>
<comment type="caution">
    <text evidence="3">The sequence shown here is derived from an EMBL/GenBank/DDBJ whole genome shotgun (WGS) entry which is preliminary data.</text>
</comment>
<dbReference type="Proteomes" id="UP000564629">
    <property type="component" value="Unassembled WGS sequence"/>
</dbReference>
<protein>
    <submittedName>
        <fullName evidence="4">Putative membrane protein</fullName>
    </submittedName>
</protein>
<feature type="region of interest" description="Disordered" evidence="1">
    <location>
        <begin position="1"/>
        <end position="23"/>
    </location>
</feature>
<feature type="compositionally biased region" description="Basic and acidic residues" evidence="1">
    <location>
        <begin position="8"/>
        <end position="18"/>
    </location>
</feature>
<dbReference type="Proteomes" id="UP000321723">
    <property type="component" value="Unassembled WGS sequence"/>
</dbReference>
<dbReference type="AlphaFoldDB" id="A0A511FHP6"/>
<evidence type="ECO:0000313" key="4">
    <source>
        <dbReference type="EMBL" id="MBB5475344.1"/>
    </source>
</evidence>
<evidence type="ECO:0000313" key="3">
    <source>
        <dbReference type="EMBL" id="GEL48775.1"/>
    </source>
</evidence>
<accession>A0A511FHP6</accession>
<feature type="compositionally biased region" description="Polar residues" evidence="1">
    <location>
        <begin position="94"/>
        <end position="116"/>
    </location>
</feature>
<keyword evidence="5" id="KW-1185">Reference proteome</keyword>
<dbReference type="RefSeq" id="WP_146840768.1">
    <property type="nucleotide sequence ID" value="NZ_BJVQ01000108.1"/>
</dbReference>
<dbReference type="EMBL" id="JACHDN010000001">
    <property type="protein sequence ID" value="MBB5475344.1"/>
    <property type="molecule type" value="Genomic_DNA"/>
</dbReference>